<keyword evidence="15" id="KW-0687">Ribonucleoprotein</keyword>
<keyword evidence="14" id="KW-0030">Aminoacyl-tRNA synthetase</keyword>
<comment type="similarity">
    <text evidence="4">Belongs to the universal ribosomal protein uS10 family.</text>
</comment>
<dbReference type="GO" id="GO:0005524">
    <property type="term" value="F:ATP binding"/>
    <property type="evidence" value="ECO:0007669"/>
    <property type="project" value="UniProtKB-KW"/>
</dbReference>
<evidence type="ECO:0000256" key="2">
    <source>
        <dbReference type="ARBA" id="ARBA00004173"/>
    </source>
</evidence>
<evidence type="ECO:0000256" key="12">
    <source>
        <dbReference type="ARBA" id="ARBA00022917"/>
    </source>
</evidence>
<keyword evidence="9" id="KW-0547">Nucleotide-binding</keyword>
<dbReference type="Gene3D" id="3.30.560.10">
    <property type="entry name" value="Glucose Oxidase, domain 3"/>
    <property type="match status" value="1"/>
</dbReference>
<dbReference type="InterPro" id="IPR002305">
    <property type="entry name" value="aa-tRNA-synth_Ic"/>
</dbReference>
<comment type="similarity">
    <text evidence="3">Belongs to the class-I aminoacyl-tRNA synthetase family.</text>
</comment>
<evidence type="ECO:0000256" key="15">
    <source>
        <dbReference type="ARBA" id="ARBA00023274"/>
    </source>
</evidence>
<dbReference type="FunFam" id="1.10.240.10:FF:000002">
    <property type="entry name" value="Tryptophan--tRNA ligase"/>
    <property type="match status" value="1"/>
</dbReference>
<dbReference type="PANTHER" id="PTHR11552:SF147">
    <property type="entry name" value="CHOLINE DEHYDROGENASE, MITOCHONDRIAL"/>
    <property type="match status" value="1"/>
</dbReference>
<dbReference type="InterPro" id="IPR001848">
    <property type="entry name" value="Ribosomal_uS10"/>
</dbReference>
<evidence type="ECO:0000256" key="3">
    <source>
        <dbReference type="ARBA" id="ARBA00005594"/>
    </source>
</evidence>
<evidence type="ECO:0000256" key="19">
    <source>
        <dbReference type="ARBA" id="ARBA00078476"/>
    </source>
</evidence>
<comment type="subcellular location">
    <subcellularLocation>
        <location evidence="2">Mitochondrion</location>
    </subcellularLocation>
</comment>
<dbReference type="VEuPathDB" id="FungiDB:PV10_05534"/>
<dbReference type="SUPFAM" id="SSF54373">
    <property type="entry name" value="FAD-linked reductases, C-terminal domain"/>
    <property type="match status" value="1"/>
</dbReference>
<dbReference type="EC" id="6.1.1.2" evidence="6"/>
<evidence type="ECO:0000256" key="6">
    <source>
        <dbReference type="ARBA" id="ARBA00013161"/>
    </source>
</evidence>
<dbReference type="CDD" id="cd00806">
    <property type="entry name" value="TrpRS_core"/>
    <property type="match status" value="1"/>
</dbReference>
<dbReference type="Gene3D" id="3.30.70.600">
    <property type="entry name" value="Ribosomal protein S10 domain"/>
    <property type="match status" value="1"/>
</dbReference>
<evidence type="ECO:0000313" key="23">
    <source>
        <dbReference type="Proteomes" id="UP000288859"/>
    </source>
</evidence>
<comment type="similarity">
    <text evidence="5">Belongs to the GMC oxidoreductase family.</text>
</comment>
<dbReference type="InterPro" id="IPR036838">
    <property type="entry name" value="Ribosomal_uS10_dom_sf"/>
</dbReference>
<evidence type="ECO:0000256" key="20">
    <source>
        <dbReference type="SAM" id="MobiDB-lite"/>
    </source>
</evidence>
<dbReference type="GO" id="GO:0006436">
    <property type="term" value="P:tryptophanyl-tRNA aminoacylation"/>
    <property type="evidence" value="ECO:0007669"/>
    <property type="project" value="InterPro"/>
</dbReference>
<feature type="region of interest" description="Disordered" evidence="20">
    <location>
        <begin position="145"/>
        <end position="166"/>
    </location>
</feature>
<dbReference type="GO" id="GO:0005840">
    <property type="term" value="C:ribosome"/>
    <property type="evidence" value="ECO:0007669"/>
    <property type="project" value="UniProtKB-KW"/>
</dbReference>
<evidence type="ECO:0000256" key="1">
    <source>
        <dbReference type="ARBA" id="ARBA00001974"/>
    </source>
</evidence>
<gene>
    <name evidence="22" type="ORF">B0A52_06572</name>
</gene>
<dbReference type="Gene3D" id="1.10.240.10">
    <property type="entry name" value="Tyrosyl-Transfer RNA Synthetase"/>
    <property type="match status" value="1"/>
</dbReference>
<dbReference type="Gene3D" id="3.50.50.60">
    <property type="entry name" value="FAD/NAD(P)-binding domain"/>
    <property type="match status" value="1"/>
</dbReference>
<proteinExistence type="inferred from homology"/>
<evidence type="ECO:0000256" key="18">
    <source>
        <dbReference type="ARBA" id="ARBA00042916"/>
    </source>
</evidence>
<evidence type="ECO:0000256" key="8">
    <source>
        <dbReference type="ARBA" id="ARBA00022630"/>
    </source>
</evidence>
<dbReference type="InterPro" id="IPR027486">
    <property type="entry name" value="Ribosomal_uS10_dom"/>
</dbReference>
<dbReference type="VEuPathDB" id="FungiDB:PV10_05535"/>
<dbReference type="PROSITE" id="PS00178">
    <property type="entry name" value="AA_TRNA_LIGASE_I"/>
    <property type="match status" value="1"/>
</dbReference>
<dbReference type="InterPro" id="IPR012132">
    <property type="entry name" value="GMC_OxRdtase"/>
</dbReference>
<dbReference type="Gene3D" id="3.40.50.620">
    <property type="entry name" value="HUPs"/>
    <property type="match status" value="1"/>
</dbReference>
<protein>
    <recommendedName>
        <fullName evidence="17">Small ribosomal subunit protein uS10m</fullName>
        <ecNumber evidence="6">6.1.1.2</ecNumber>
    </recommendedName>
    <alternativeName>
        <fullName evidence="18">37S ribosomal protein S10, mitochondrial</fullName>
    </alternativeName>
    <alternativeName>
        <fullName evidence="19">Mitochondrial ribosomal small subunit protein 10</fullName>
    </alternativeName>
    <alternativeName>
        <fullName evidence="16">Tryptophanyl-tRNA synthetase</fullName>
    </alternativeName>
</protein>
<dbReference type="Pfam" id="PF00732">
    <property type="entry name" value="GMC_oxred_N"/>
    <property type="match status" value="1"/>
</dbReference>
<dbReference type="GO" id="GO:0005739">
    <property type="term" value="C:mitochondrion"/>
    <property type="evidence" value="ECO:0007669"/>
    <property type="project" value="UniProtKB-SubCell"/>
</dbReference>
<dbReference type="GO" id="GO:1990904">
    <property type="term" value="C:ribonucleoprotein complex"/>
    <property type="evidence" value="ECO:0007669"/>
    <property type="project" value="UniProtKB-KW"/>
</dbReference>
<dbReference type="InterPro" id="IPR000172">
    <property type="entry name" value="GMC_OxRdtase_N"/>
</dbReference>
<reference evidence="22 23" key="1">
    <citation type="submission" date="2017-03" db="EMBL/GenBank/DDBJ databases">
        <title>Genomes of endolithic fungi from Antarctica.</title>
        <authorList>
            <person name="Coleine C."/>
            <person name="Masonjones S."/>
            <person name="Stajich J.E."/>
        </authorList>
    </citation>
    <scope>NUCLEOTIDE SEQUENCE [LARGE SCALE GENOMIC DNA]</scope>
    <source>
        <strain evidence="22 23">CCFEE 6314</strain>
    </source>
</reference>
<evidence type="ECO:0000256" key="14">
    <source>
        <dbReference type="ARBA" id="ARBA00023146"/>
    </source>
</evidence>
<evidence type="ECO:0000256" key="7">
    <source>
        <dbReference type="ARBA" id="ARBA00022598"/>
    </source>
</evidence>
<accession>A0A438N1A0</accession>
<dbReference type="Proteomes" id="UP000288859">
    <property type="component" value="Unassembled WGS sequence"/>
</dbReference>
<feature type="compositionally biased region" description="Polar residues" evidence="20">
    <location>
        <begin position="149"/>
        <end position="161"/>
    </location>
</feature>
<keyword evidence="8" id="KW-0285">Flavoprotein</keyword>
<keyword evidence="12" id="KW-0648">Protein biosynthesis</keyword>
<feature type="region of interest" description="Disordered" evidence="20">
    <location>
        <begin position="1022"/>
        <end position="1054"/>
    </location>
</feature>
<dbReference type="SMART" id="SM01403">
    <property type="entry name" value="Ribosomal_S10"/>
    <property type="match status" value="1"/>
</dbReference>
<dbReference type="OrthoDB" id="269227at2759"/>
<evidence type="ECO:0000313" key="22">
    <source>
        <dbReference type="EMBL" id="RVX69508.1"/>
    </source>
</evidence>
<dbReference type="GO" id="GO:0004830">
    <property type="term" value="F:tryptophan-tRNA ligase activity"/>
    <property type="evidence" value="ECO:0007669"/>
    <property type="project" value="UniProtKB-EC"/>
</dbReference>
<evidence type="ECO:0000256" key="13">
    <source>
        <dbReference type="ARBA" id="ARBA00022980"/>
    </source>
</evidence>
<dbReference type="InterPro" id="IPR002306">
    <property type="entry name" value="Trp-tRNA-ligase"/>
</dbReference>
<evidence type="ECO:0000256" key="16">
    <source>
        <dbReference type="ARBA" id="ARBA00030268"/>
    </source>
</evidence>
<dbReference type="Pfam" id="PF00338">
    <property type="entry name" value="Ribosomal_S10"/>
    <property type="match status" value="1"/>
</dbReference>
<dbReference type="VEuPathDB" id="FungiDB:PV10_01719"/>
<dbReference type="InterPro" id="IPR036188">
    <property type="entry name" value="FAD/NAD-bd_sf"/>
</dbReference>
<dbReference type="GO" id="GO:0003735">
    <property type="term" value="F:structural constituent of ribosome"/>
    <property type="evidence" value="ECO:0007669"/>
    <property type="project" value="InterPro"/>
</dbReference>
<organism evidence="22 23">
    <name type="scientific">Exophiala mesophila</name>
    <name type="common">Black yeast-like fungus</name>
    <dbReference type="NCBI Taxonomy" id="212818"/>
    <lineage>
        <taxon>Eukaryota</taxon>
        <taxon>Fungi</taxon>
        <taxon>Dikarya</taxon>
        <taxon>Ascomycota</taxon>
        <taxon>Pezizomycotina</taxon>
        <taxon>Eurotiomycetes</taxon>
        <taxon>Chaetothyriomycetidae</taxon>
        <taxon>Chaetothyriales</taxon>
        <taxon>Herpotrichiellaceae</taxon>
        <taxon>Exophiala</taxon>
    </lineage>
</organism>
<dbReference type="Pfam" id="PF05199">
    <property type="entry name" value="GMC_oxred_C"/>
    <property type="match status" value="1"/>
</dbReference>
<feature type="region of interest" description="Disordered" evidence="20">
    <location>
        <begin position="179"/>
        <end position="231"/>
    </location>
</feature>
<comment type="cofactor">
    <cofactor evidence="1">
        <name>FAD</name>
        <dbReference type="ChEBI" id="CHEBI:57692"/>
    </cofactor>
</comment>
<dbReference type="HAMAP" id="MF_00508">
    <property type="entry name" value="Ribosomal_uS10"/>
    <property type="match status" value="1"/>
</dbReference>
<evidence type="ECO:0000256" key="11">
    <source>
        <dbReference type="ARBA" id="ARBA00022840"/>
    </source>
</evidence>
<dbReference type="Pfam" id="PF00579">
    <property type="entry name" value="tRNA-synt_1b"/>
    <property type="match status" value="1"/>
</dbReference>
<evidence type="ECO:0000256" key="4">
    <source>
        <dbReference type="ARBA" id="ARBA00007102"/>
    </source>
</evidence>
<keyword evidence="7" id="KW-0436">Ligase</keyword>
<evidence type="ECO:0000256" key="9">
    <source>
        <dbReference type="ARBA" id="ARBA00022741"/>
    </source>
</evidence>
<comment type="caution">
    <text evidence="22">The sequence shown here is derived from an EMBL/GenBank/DDBJ whole genome shotgun (WGS) entry which is preliminary data.</text>
</comment>
<keyword evidence="11" id="KW-0067">ATP-binding</keyword>
<dbReference type="InterPro" id="IPR014729">
    <property type="entry name" value="Rossmann-like_a/b/a_fold"/>
</dbReference>
<feature type="compositionally biased region" description="Polar residues" evidence="20">
    <location>
        <begin position="209"/>
        <end position="226"/>
    </location>
</feature>
<dbReference type="SUPFAM" id="SSF51905">
    <property type="entry name" value="FAD/NAD(P)-binding domain"/>
    <property type="match status" value="1"/>
</dbReference>
<evidence type="ECO:0000256" key="5">
    <source>
        <dbReference type="ARBA" id="ARBA00010790"/>
    </source>
</evidence>
<dbReference type="SUPFAM" id="SSF52374">
    <property type="entry name" value="Nucleotidylyl transferase"/>
    <property type="match status" value="1"/>
</dbReference>
<feature type="domain" description="Glucose-methanol-choline oxidoreductase N-terminal" evidence="21">
    <location>
        <begin position="715"/>
        <end position="729"/>
    </location>
</feature>
<sequence length="1409" mass="156270">MSKRQDQHLFSEFRKHQMPDAVTTSRSRVWGTTFDSSPFNKTWGEVQQELSEHWSLVQTEIFSYHSAGIKMATPRCLRTAIETCRPCKSSSLITRIRVSQPSAHRVRQFASTGPKYYAPKDITSGFPTPEVGSRKIMEIEEDAQEYAQAVTSAESQDTSPLSEAKSDNARAIAQSIVNSAGQEGPHVRNAAKQPRVSSTGKPKSKDTSTETQTPTPDSHKTPNSLHPDTVNVPPNVLAAFRTAVRHPPTHGIPVASLQLRSYSVRNLEFFADFAVRAAYWLNLPLSGPVPLPKIIERWTVPKSPFIFKKTQENFERITRRRLLTVYDGHPSVVETWLAFIRKWQFYGVGMKANVWSFEGLDVAKTMDKQFNELEKELDEKLRLYGFNQAAAGNRDLLRMMLKQGVRGPGVGATDVRDKSRIGEPIVADVGATKLSINKPKEAHTTTMEQFRRLTEADEYDFIVCGGGTSGCVVAGRLAEDPNTRILLVEAGPHNKDLENVHMVGGWSKNFDCETDWNLVTKPMHGVDNRQVKLSRGKFLGGSSGVNGTLCIKGCKQDYDDWNLPGWSGDEFFKYMEKSETFHNKPWFQADEKAHGYSGPLHTEPYDLAPISQLLLKSMESQGLPLVPDMFSTGETPHGCGHVPRTHHKGIRTTGADFVTNDYHRSNIDIVVETLVDKVNFVEKNGSPHATSVTLVDKSGAKRDVKATKEIILSSGSYCSPAILLRSGVGPKEDLDRLKIKTVVDSPGVGKNLLDHLIVFTFYETEKEGLTNDHLVYHDDAAMASYMQYKEHKTGVLSSFPFGAFAFARLDERLKDDPVWSQAKTEPGRDPMGLTKKQPNIEFFSTEASGFSIDLWDYSDGYSYMEAPNNKKHAFAMITELFSPRSRGTVTLKSADPFENPEIDCNYLSDPLDLLVLTEGCQLGNEIVLQGAGTKDVVKGSWPQTHAFTDALHHTFTKRDEWISHVKQNATTCYHAAGTCKMGRSDDKEAVLDEKLQQSQVNWQQLKAGGAVGGGVKRVGPSPGFVANSFEEASGQPSGSHESRASGGPPGRSGRVIFSGIQPTGIPHLGNYIGALRQWKQYHEQSMNPQLVGGLDTEQYFSIVDLHALTSAIPRQQRAILRKESYASLLAMGLTNQSSTAVFFQSDISHHSELMWILSTIASTGYLSRMTQWKSKLNLDESVNLHSEEATAKLKLGLFSYPVLQAADILLYQTSLVPVGEDQLQHVEFTRNLARGFNSYLTQHGGDPVFNIPSAVLVEGKRIMSLKRPSQKMSKSDEDPKSRILMTDSAVDVFAKIKGAVTDSEAGISYDPERRPGVSNLVEILKHMTNSPLSCKTIAEDHQNSSMRAFKEFVAEAVINELSGIRSRFRELMDPHNPVLRDEMHLGAQKAQAKASITFELVKKNLGLAG</sequence>
<evidence type="ECO:0000256" key="17">
    <source>
        <dbReference type="ARBA" id="ARBA00035261"/>
    </source>
</evidence>
<dbReference type="SUPFAM" id="SSF54999">
    <property type="entry name" value="Ribosomal protein S10"/>
    <property type="match status" value="1"/>
</dbReference>
<dbReference type="GO" id="GO:0016614">
    <property type="term" value="F:oxidoreductase activity, acting on CH-OH group of donors"/>
    <property type="evidence" value="ECO:0007669"/>
    <property type="project" value="InterPro"/>
</dbReference>
<keyword evidence="10" id="KW-0274">FAD</keyword>
<dbReference type="NCBIfam" id="TIGR00233">
    <property type="entry name" value="trpS"/>
    <property type="match status" value="1"/>
</dbReference>
<dbReference type="InterPro" id="IPR007867">
    <property type="entry name" value="GMC_OxRtase_C"/>
</dbReference>
<name>A0A438N1A0_EXOME</name>
<dbReference type="PROSITE" id="PS00624">
    <property type="entry name" value="GMC_OXRED_2"/>
    <property type="match status" value="1"/>
</dbReference>
<dbReference type="EMBL" id="NAJM01000029">
    <property type="protein sequence ID" value="RVX69508.1"/>
    <property type="molecule type" value="Genomic_DNA"/>
</dbReference>
<dbReference type="GO" id="GO:0050660">
    <property type="term" value="F:flavin adenine dinucleotide binding"/>
    <property type="evidence" value="ECO:0007669"/>
    <property type="project" value="InterPro"/>
</dbReference>
<dbReference type="PRINTS" id="PR01039">
    <property type="entry name" value="TRNASYNTHTRP"/>
</dbReference>
<evidence type="ECO:0000259" key="21">
    <source>
        <dbReference type="PROSITE" id="PS00624"/>
    </source>
</evidence>
<dbReference type="InterPro" id="IPR001412">
    <property type="entry name" value="aa-tRNA-synth_I_CS"/>
</dbReference>
<keyword evidence="13" id="KW-0689">Ribosomal protein</keyword>
<dbReference type="FunFam" id="3.30.70.600:FF:000003">
    <property type="entry name" value="30S ribosomal protein S10"/>
    <property type="match status" value="1"/>
</dbReference>
<evidence type="ECO:0000256" key="10">
    <source>
        <dbReference type="ARBA" id="ARBA00022827"/>
    </source>
</evidence>
<dbReference type="PANTHER" id="PTHR11552">
    <property type="entry name" value="GLUCOSE-METHANOL-CHOLINE GMC OXIDOREDUCTASE"/>
    <property type="match status" value="1"/>
</dbReference>